<name>A0ABY2FL35_9ACTN</name>
<reference evidence="2 3" key="1">
    <citation type="submission" date="2019-03" db="EMBL/GenBank/DDBJ databases">
        <title>Genomic Encyclopedia of Type Strains, Phase III (KMG-III): the genomes of soil and plant-associated and newly described type strains.</title>
        <authorList>
            <person name="Whitman W."/>
        </authorList>
    </citation>
    <scope>NUCLEOTIDE SEQUENCE [LARGE SCALE GENOMIC DNA]</scope>
    <source>
        <strain evidence="2 3">VKMAc-2574</strain>
    </source>
</reference>
<accession>A0ABY2FL35</accession>
<keyword evidence="1" id="KW-0472">Membrane</keyword>
<feature type="transmembrane region" description="Helical" evidence="1">
    <location>
        <begin position="36"/>
        <end position="53"/>
    </location>
</feature>
<dbReference type="Proteomes" id="UP000295060">
    <property type="component" value="Unassembled WGS sequence"/>
</dbReference>
<evidence type="ECO:0000313" key="2">
    <source>
        <dbReference type="EMBL" id="TDW93611.1"/>
    </source>
</evidence>
<proteinExistence type="predicted"/>
<keyword evidence="3" id="KW-1185">Reference proteome</keyword>
<comment type="caution">
    <text evidence="2">The sequence shown here is derived from an EMBL/GenBank/DDBJ whole genome shotgun (WGS) entry which is preliminary data.</text>
</comment>
<keyword evidence="1" id="KW-0812">Transmembrane</keyword>
<organism evidence="2 3">
    <name type="scientific">Kribbella pratensis</name>
    <dbReference type="NCBI Taxonomy" id="2512112"/>
    <lineage>
        <taxon>Bacteria</taxon>
        <taxon>Bacillati</taxon>
        <taxon>Actinomycetota</taxon>
        <taxon>Actinomycetes</taxon>
        <taxon>Propionibacteriales</taxon>
        <taxon>Kribbellaceae</taxon>
        <taxon>Kribbella</taxon>
    </lineage>
</organism>
<keyword evidence="1" id="KW-1133">Transmembrane helix</keyword>
<evidence type="ECO:0000313" key="3">
    <source>
        <dbReference type="Proteomes" id="UP000295060"/>
    </source>
</evidence>
<protein>
    <recommendedName>
        <fullName evidence="4">PH domain-containing protein</fullName>
    </recommendedName>
</protein>
<gene>
    <name evidence="2" type="ORF">EV137_0902</name>
</gene>
<evidence type="ECO:0000256" key="1">
    <source>
        <dbReference type="SAM" id="Phobius"/>
    </source>
</evidence>
<sequence>MTGQRRWGAHRITRIGLGIPVLAAVAATVIEPEVAPAIVVALLPFIAALRIELRLDDDEVVLRRVLSTVRIPRSDVAFARFDYKPFGVFLEIHRRSGVVELLPFSPKMTSSELSGDPPPPDSVAYQISRWAEEGRPTGQ</sequence>
<dbReference type="RefSeq" id="WP_134126719.1">
    <property type="nucleotide sequence ID" value="NZ_SODU01000001.1"/>
</dbReference>
<evidence type="ECO:0008006" key="4">
    <source>
        <dbReference type="Google" id="ProtNLM"/>
    </source>
</evidence>
<feature type="transmembrane region" description="Helical" evidence="1">
    <location>
        <begin position="12"/>
        <end position="30"/>
    </location>
</feature>
<dbReference type="EMBL" id="SODU01000001">
    <property type="protein sequence ID" value="TDW93611.1"/>
    <property type="molecule type" value="Genomic_DNA"/>
</dbReference>